<organism evidence="1 2">
    <name type="scientific">Streptomyces spongiicola</name>
    <dbReference type="NCBI Taxonomy" id="1690221"/>
    <lineage>
        <taxon>Bacteria</taxon>
        <taxon>Bacillati</taxon>
        <taxon>Actinomycetota</taxon>
        <taxon>Actinomycetes</taxon>
        <taxon>Kitasatosporales</taxon>
        <taxon>Streptomycetaceae</taxon>
        <taxon>Streptomyces</taxon>
    </lineage>
</organism>
<name>A0A388T7S1_9ACTN</name>
<dbReference type="Proteomes" id="UP000265354">
    <property type="component" value="Unassembled WGS sequence"/>
</dbReference>
<proteinExistence type="predicted"/>
<dbReference type="RefSeq" id="WP_116429156.1">
    <property type="nucleotide sequence ID" value="NZ_BGZL01000037.1"/>
</dbReference>
<gene>
    <name evidence="1" type="ORF">SSP531S_58550</name>
</gene>
<dbReference type="AlphaFoldDB" id="A0A388T7S1"/>
<sequence>MSTAVATAERPIYPECRRSWMQDNDAPTCFAWITARAIFRAEQAELRAENALRSMSVNWSEILYWHAHPEEHGARHKALTSERDDARREIRALLAQRAECTCIGPDMPR</sequence>
<evidence type="ECO:0000313" key="2">
    <source>
        <dbReference type="Proteomes" id="UP000265354"/>
    </source>
</evidence>
<reference evidence="1 2" key="1">
    <citation type="submission" date="2018-07" db="EMBL/GenBank/DDBJ databases">
        <title>Whole Genome Shotgun Sequence of Streptomyces spongiicola strain 531S.</title>
        <authorList>
            <person name="Dohra H."/>
            <person name="Kodani S."/>
        </authorList>
    </citation>
    <scope>NUCLEOTIDE SEQUENCE [LARGE SCALE GENOMIC DNA]</scope>
    <source>
        <strain evidence="1 2">531S</strain>
    </source>
</reference>
<protein>
    <submittedName>
        <fullName evidence="1">Uncharacterized protein</fullName>
    </submittedName>
</protein>
<evidence type="ECO:0000313" key="1">
    <source>
        <dbReference type="EMBL" id="GBQ04361.1"/>
    </source>
</evidence>
<dbReference type="EMBL" id="BGZL01000037">
    <property type="protein sequence ID" value="GBQ04361.1"/>
    <property type="molecule type" value="Genomic_DNA"/>
</dbReference>
<comment type="caution">
    <text evidence="1">The sequence shown here is derived from an EMBL/GenBank/DDBJ whole genome shotgun (WGS) entry which is preliminary data.</text>
</comment>
<accession>A0A388T7S1</accession>